<accession>A0A916S9P1</accession>
<dbReference type="InterPro" id="IPR050351">
    <property type="entry name" value="BphY/WalK/GraS-like"/>
</dbReference>
<gene>
    <name evidence="8" type="ORF">GCM10011496_06780</name>
</gene>
<evidence type="ECO:0000256" key="1">
    <source>
        <dbReference type="ARBA" id="ARBA00000085"/>
    </source>
</evidence>
<dbReference type="GO" id="GO:0000156">
    <property type="term" value="F:phosphorelay response regulator activity"/>
    <property type="evidence" value="ECO:0007669"/>
    <property type="project" value="TreeGrafter"/>
</dbReference>
<dbReference type="InterPro" id="IPR036890">
    <property type="entry name" value="HATPase_C_sf"/>
</dbReference>
<reference evidence="8" key="2">
    <citation type="submission" date="2020-09" db="EMBL/GenBank/DDBJ databases">
        <authorList>
            <person name="Sun Q."/>
            <person name="Zhou Y."/>
        </authorList>
    </citation>
    <scope>NUCLEOTIDE SEQUENCE</scope>
    <source>
        <strain evidence="8">CGMCC 1.15322</strain>
    </source>
</reference>
<dbReference type="PANTHER" id="PTHR42878:SF15">
    <property type="entry name" value="BACTERIOPHYTOCHROME"/>
    <property type="match status" value="1"/>
</dbReference>
<dbReference type="AlphaFoldDB" id="A0A916S9P1"/>
<dbReference type="InterPro" id="IPR003594">
    <property type="entry name" value="HATPase_dom"/>
</dbReference>
<dbReference type="PANTHER" id="PTHR42878">
    <property type="entry name" value="TWO-COMPONENT HISTIDINE KINASE"/>
    <property type="match status" value="1"/>
</dbReference>
<proteinExistence type="predicted"/>
<name>A0A916S9P1_9BURK</name>
<dbReference type="InterPro" id="IPR004358">
    <property type="entry name" value="Sig_transdc_His_kin-like_C"/>
</dbReference>
<evidence type="ECO:0000259" key="7">
    <source>
        <dbReference type="PROSITE" id="PS50109"/>
    </source>
</evidence>
<dbReference type="GO" id="GO:0000155">
    <property type="term" value="F:phosphorelay sensor kinase activity"/>
    <property type="evidence" value="ECO:0007669"/>
    <property type="project" value="InterPro"/>
</dbReference>
<dbReference type="GO" id="GO:0007234">
    <property type="term" value="P:osmosensory signaling via phosphorelay pathway"/>
    <property type="evidence" value="ECO:0007669"/>
    <property type="project" value="TreeGrafter"/>
</dbReference>
<dbReference type="PRINTS" id="PR00344">
    <property type="entry name" value="BCTRLSENSOR"/>
</dbReference>
<protein>
    <recommendedName>
        <fullName evidence="3">histidine kinase</fullName>
        <ecNumber evidence="3">2.7.13.3</ecNumber>
    </recommendedName>
</protein>
<evidence type="ECO:0000256" key="5">
    <source>
        <dbReference type="ARBA" id="ARBA00022679"/>
    </source>
</evidence>
<evidence type="ECO:0000256" key="2">
    <source>
        <dbReference type="ARBA" id="ARBA00004429"/>
    </source>
</evidence>
<dbReference type="Gene3D" id="3.30.565.10">
    <property type="entry name" value="Histidine kinase-like ATPase, C-terminal domain"/>
    <property type="match status" value="1"/>
</dbReference>
<dbReference type="InterPro" id="IPR003661">
    <property type="entry name" value="HisK_dim/P_dom"/>
</dbReference>
<dbReference type="CDD" id="cd00082">
    <property type="entry name" value="HisKA"/>
    <property type="match status" value="1"/>
</dbReference>
<dbReference type="Pfam" id="PF00512">
    <property type="entry name" value="HisKA"/>
    <property type="match status" value="1"/>
</dbReference>
<evidence type="ECO:0000256" key="6">
    <source>
        <dbReference type="ARBA" id="ARBA00022777"/>
    </source>
</evidence>
<comment type="caution">
    <text evidence="8">The sequence shown here is derived from an EMBL/GenBank/DDBJ whole genome shotgun (WGS) entry which is preliminary data.</text>
</comment>
<evidence type="ECO:0000256" key="3">
    <source>
        <dbReference type="ARBA" id="ARBA00012438"/>
    </source>
</evidence>
<sequence length="278" mass="29548">MTSPFEAGTTPAITALLQQLREGREPDAAAQEILRITAALQAQLRQRDADVAAAIKELESFSYSVSHDLRAPLSTIDGFSRLLEGSSAKGDVERSKHYLQRLRLGVANINELIGALLVVSRLLRAPMAVQAVDLGALAQGAFAALQVAEPARVAQIEVQTGLVAQGDQALLKQLVDHLAGNAWKFSAKKDKTVITVGSQAGADGETVYFVSDQGAGFDMAHAEKLFGIFQRMHVSSDFTGLGTGLATVQRIVARHGGKIWAEAAVEEGATIYFTLPGV</sequence>
<dbReference type="EMBL" id="BMIG01000002">
    <property type="protein sequence ID" value="GGA88647.1"/>
    <property type="molecule type" value="Genomic_DNA"/>
</dbReference>
<dbReference type="SUPFAM" id="SSF55874">
    <property type="entry name" value="ATPase domain of HSP90 chaperone/DNA topoisomerase II/histidine kinase"/>
    <property type="match status" value="1"/>
</dbReference>
<dbReference type="GO" id="GO:0030295">
    <property type="term" value="F:protein kinase activator activity"/>
    <property type="evidence" value="ECO:0007669"/>
    <property type="project" value="TreeGrafter"/>
</dbReference>
<dbReference type="PROSITE" id="PS50109">
    <property type="entry name" value="HIS_KIN"/>
    <property type="match status" value="1"/>
</dbReference>
<keyword evidence="6" id="KW-0418">Kinase</keyword>
<comment type="subcellular location">
    <subcellularLocation>
        <location evidence="2">Cell inner membrane</location>
        <topology evidence="2">Multi-pass membrane protein</topology>
    </subcellularLocation>
</comment>
<evidence type="ECO:0000313" key="9">
    <source>
        <dbReference type="Proteomes" id="UP000620596"/>
    </source>
</evidence>
<evidence type="ECO:0000256" key="4">
    <source>
        <dbReference type="ARBA" id="ARBA00022553"/>
    </source>
</evidence>
<organism evidence="8 9">
    <name type="scientific">Polaromonas eurypsychrophila</name>
    <dbReference type="NCBI Taxonomy" id="1614635"/>
    <lineage>
        <taxon>Bacteria</taxon>
        <taxon>Pseudomonadati</taxon>
        <taxon>Pseudomonadota</taxon>
        <taxon>Betaproteobacteria</taxon>
        <taxon>Burkholderiales</taxon>
        <taxon>Comamonadaceae</taxon>
        <taxon>Polaromonas</taxon>
    </lineage>
</organism>
<keyword evidence="4" id="KW-0597">Phosphoprotein</keyword>
<keyword evidence="9" id="KW-1185">Reference proteome</keyword>
<reference evidence="8" key="1">
    <citation type="journal article" date="2014" name="Int. J. Syst. Evol. Microbiol.">
        <title>Complete genome sequence of Corynebacterium casei LMG S-19264T (=DSM 44701T), isolated from a smear-ripened cheese.</title>
        <authorList>
            <consortium name="US DOE Joint Genome Institute (JGI-PGF)"/>
            <person name="Walter F."/>
            <person name="Albersmeier A."/>
            <person name="Kalinowski J."/>
            <person name="Ruckert C."/>
        </authorList>
    </citation>
    <scope>NUCLEOTIDE SEQUENCE</scope>
    <source>
        <strain evidence="8">CGMCC 1.15322</strain>
    </source>
</reference>
<dbReference type="EC" id="2.7.13.3" evidence="3"/>
<dbReference type="Proteomes" id="UP000620596">
    <property type="component" value="Unassembled WGS sequence"/>
</dbReference>
<feature type="domain" description="Histidine kinase" evidence="7">
    <location>
        <begin position="64"/>
        <end position="278"/>
    </location>
</feature>
<dbReference type="SUPFAM" id="SSF47384">
    <property type="entry name" value="Homodimeric domain of signal transducing histidine kinase"/>
    <property type="match status" value="1"/>
</dbReference>
<dbReference type="Gene3D" id="1.10.287.130">
    <property type="match status" value="1"/>
</dbReference>
<comment type="catalytic activity">
    <reaction evidence="1">
        <text>ATP + protein L-histidine = ADP + protein N-phospho-L-histidine.</text>
        <dbReference type="EC" id="2.7.13.3"/>
    </reaction>
</comment>
<dbReference type="SMART" id="SM00388">
    <property type="entry name" value="HisKA"/>
    <property type="match status" value="1"/>
</dbReference>
<dbReference type="GO" id="GO:0005886">
    <property type="term" value="C:plasma membrane"/>
    <property type="evidence" value="ECO:0007669"/>
    <property type="project" value="UniProtKB-SubCell"/>
</dbReference>
<dbReference type="Pfam" id="PF02518">
    <property type="entry name" value="HATPase_c"/>
    <property type="match status" value="1"/>
</dbReference>
<keyword evidence="5" id="KW-0808">Transferase</keyword>
<dbReference type="SMART" id="SM00387">
    <property type="entry name" value="HATPase_c"/>
    <property type="match status" value="1"/>
</dbReference>
<dbReference type="InterPro" id="IPR036097">
    <property type="entry name" value="HisK_dim/P_sf"/>
</dbReference>
<dbReference type="RefSeq" id="WP_188706603.1">
    <property type="nucleotide sequence ID" value="NZ_BMIG01000002.1"/>
</dbReference>
<dbReference type="FunFam" id="3.30.565.10:FF:000006">
    <property type="entry name" value="Sensor histidine kinase WalK"/>
    <property type="match status" value="1"/>
</dbReference>
<dbReference type="InterPro" id="IPR005467">
    <property type="entry name" value="His_kinase_dom"/>
</dbReference>
<evidence type="ECO:0000313" key="8">
    <source>
        <dbReference type="EMBL" id="GGA88647.1"/>
    </source>
</evidence>